<evidence type="ECO:0000313" key="2">
    <source>
        <dbReference type="EMBL" id="KAK7496111.1"/>
    </source>
</evidence>
<dbReference type="AlphaFoldDB" id="A0ABD0L9Z2"/>
<feature type="region of interest" description="Disordered" evidence="1">
    <location>
        <begin position="1"/>
        <end position="20"/>
    </location>
</feature>
<protein>
    <submittedName>
        <fullName evidence="2">Uncharacterized protein</fullName>
    </submittedName>
</protein>
<organism evidence="2 3">
    <name type="scientific">Batillaria attramentaria</name>
    <dbReference type="NCBI Taxonomy" id="370345"/>
    <lineage>
        <taxon>Eukaryota</taxon>
        <taxon>Metazoa</taxon>
        <taxon>Spiralia</taxon>
        <taxon>Lophotrochozoa</taxon>
        <taxon>Mollusca</taxon>
        <taxon>Gastropoda</taxon>
        <taxon>Caenogastropoda</taxon>
        <taxon>Sorbeoconcha</taxon>
        <taxon>Cerithioidea</taxon>
        <taxon>Batillariidae</taxon>
        <taxon>Batillaria</taxon>
    </lineage>
</organism>
<dbReference type="Proteomes" id="UP001519460">
    <property type="component" value="Unassembled WGS sequence"/>
</dbReference>
<keyword evidence="3" id="KW-1185">Reference proteome</keyword>
<gene>
    <name evidence="2" type="ORF">BaRGS_00012521</name>
</gene>
<evidence type="ECO:0000256" key="1">
    <source>
        <dbReference type="SAM" id="MobiDB-lite"/>
    </source>
</evidence>
<reference evidence="2 3" key="1">
    <citation type="journal article" date="2023" name="Sci. Data">
        <title>Genome assembly of the Korean intertidal mud-creeper Batillaria attramentaria.</title>
        <authorList>
            <person name="Patra A.K."/>
            <person name="Ho P.T."/>
            <person name="Jun S."/>
            <person name="Lee S.J."/>
            <person name="Kim Y."/>
            <person name="Won Y.J."/>
        </authorList>
    </citation>
    <scope>NUCLEOTIDE SEQUENCE [LARGE SCALE GENOMIC DNA]</scope>
    <source>
        <strain evidence="2">Wonlab-2016</strain>
    </source>
</reference>
<name>A0ABD0L9Z2_9CAEN</name>
<proteinExistence type="predicted"/>
<dbReference type="EMBL" id="JACVVK020000069">
    <property type="protein sequence ID" value="KAK7496111.1"/>
    <property type="molecule type" value="Genomic_DNA"/>
</dbReference>
<evidence type="ECO:0000313" key="3">
    <source>
        <dbReference type="Proteomes" id="UP001519460"/>
    </source>
</evidence>
<sequence>MSEDVENGETAGLISQRDRNITFDPKISDVERSTRVGPINVLTPRGQRGDQCSTTGLTFAGTIESKTNTTTADMVSNRCPPPEQKWPFVSTDKNQQERLVINFSKLNQSRDGLT</sequence>
<accession>A0ABD0L9Z2</accession>
<comment type="caution">
    <text evidence="2">The sequence shown here is derived from an EMBL/GenBank/DDBJ whole genome shotgun (WGS) entry which is preliminary data.</text>
</comment>